<evidence type="ECO:0000256" key="2">
    <source>
        <dbReference type="SAM" id="Phobius"/>
    </source>
</evidence>
<name>A0ABQ0CYA4_9HYPO</name>
<dbReference type="Proteomes" id="UP001562357">
    <property type="component" value="Unassembled WGS sequence"/>
</dbReference>
<dbReference type="PANTHER" id="PTHR37576">
    <property type="entry name" value="DEFECT AT LOW TEMPERATURE PROTEIN 1"/>
    <property type="match status" value="1"/>
</dbReference>
<keyword evidence="2" id="KW-0812">Transmembrane</keyword>
<comment type="caution">
    <text evidence="3">The sequence shown here is derived from an EMBL/GenBank/DDBJ whole genome shotgun (WGS) entry which is preliminary data.</text>
</comment>
<keyword evidence="2" id="KW-1133">Transmembrane helix</keyword>
<reference evidence="4" key="1">
    <citation type="submission" date="2024-06" db="EMBL/GenBank/DDBJ databases">
        <title>Draft Genome Sequences of Epichloe bromicola Strains Isolated from Elymus ciliaris.</title>
        <authorList>
            <consortium name="Epichloe bromicola genome sequencing consortium"/>
            <person name="Miura A."/>
            <person name="Imano S."/>
            <person name="Ashida A."/>
            <person name="Sato I."/>
            <person name="Chiba S."/>
            <person name="Tanaka A."/>
            <person name="Camagna M."/>
            <person name="Takemoto D."/>
        </authorList>
    </citation>
    <scope>NUCLEOTIDE SEQUENCE [LARGE SCALE GENOMIC DNA]</scope>
    <source>
        <strain evidence="4">DP</strain>
    </source>
</reference>
<evidence type="ECO:0000313" key="3">
    <source>
        <dbReference type="EMBL" id="GAB0138434.1"/>
    </source>
</evidence>
<gene>
    <name evidence="3" type="primary">g6669</name>
    <name evidence="3" type="ORF">EsDP_00006669</name>
</gene>
<protein>
    <submittedName>
        <fullName evidence="3">Uncharacterized protein</fullName>
    </submittedName>
</protein>
<evidence type="ECO:0000313" key="4">
    <source>
        <dbReference type="Proteomes" id="UP001562357"/>
    </source>
</evidence>
<dbReference type="PANTHER" id="PTHR37576:SF2">
    <property type="entry name" value="DEFECT AT LOW TEMPERATURE PROTEIN 1"/>
    <property type="match status" value="1"/>
</dbReference>
<feature type="transmembrane region" description="Helical" evidence="2">
    <location>
        <begin position="116"/>
        <end position="144"/>
    </location>
</feature>
<evidence type="ECO:0000256" key="1">
    <source>
        <dbReference type="SAM" id="MobiDB-lite"/>
    </source>
</evidence>
<dbReference type="EMBL" id="BAAFGZ010000415">
    <property type="protein sequence ID" value="GAB0138434.1"/>
    <property type="molecule type" value="Genomic_DNA"/>
</dbReference>
<sequence length="203" mass="21310">MDDEPVSLETPAEINESTSAGNGSTHGGIALVLDSRYSADYSIQADSGLYNVGLRHRFVEGLLATEHTCCDVRFKDSTRVVFAAARELIFRSTMRTTSAGASRPSALSMAVYTETVAIYVAGYPFLVAAVAVAVLAALCTLPLFHGFWRLGRGVSPSPAEVVSAFRHAQFDGAPASSSAAAILKAVGEQELDGGGRGINHEDG</sequence>
<feature type="region of interest" description="Disordered" evidence="1">
    <location>
        <begin position="1"/>
        <end position="23"/>
    </location>
</feature>
<keyword evidence="2" id="KW-0472">Membrane</keyword>
<organism evidence="3 4">
    <name type="scientific">Epichloe bromicola</name>
    <dbReference type="NCBI Taxonomy" id="79588"/>
    <lineage>
        <taxon>Eukaryota</taxon>
        <taxon>Fungi</taxon>
        <taxon>Dikarya</taxon>
        <taxon>Ascomycota</taxon>
        <taxon>Pezizomycotina</taxon>
        <taxon>Sordariomycetes</taxon>
        <taxon>Hypocreomycetidae</taxon>
        <taxon>Hypocreales</taxon>
        <taxon>Clavicipitaceae</taxon>
        <taxon>Epichloe</taxon>
    </lineage>
</organism>
<proteinExistence type="predicted"/>
<accession>A0ABQ0CYA4</accession>
<keyword evidence="4" id="KW-1185">Reference proteome</keyword>